<evidence type="ECO:0008006" key="4">
    <source>
        <dbReference type="Google" id="ProtNLM"/>
    </source>
</evidence>
<dbReference type="CDD" id="cd01066">
    <property type="entry name" value="APP_MetAP"/>
    <property type="match status" value="1"/>
</dbReference>
<dbReference type="SUPFAM" id="SSF55920">
    <property type="entry name" value="Creatinase/aminopeptidase"/>
    <property type="match status" value="1"/>
</dbReference>
<dbReference type="EMBL" id="UINC01011626">
    <property type="protein sequence ID" value="SVA51190.1"/>
    <property type="molecule type" value="Genomic_DNA"/>
</dbReference>
<dbReference type="Pfam" id="PF01321">
    <property type="entry name" value="Creatinase_N"/>
    <property type="match status" value="1"/>
</dbReference>
<gene>
    <name evidence="3" type="ORF">METZ01_LOCUS104044</name>
</gene>
<dbReference type="InterPro" id="IPR036005">
    <property type="entry name" value="Creatinase/aminopeptidase-like"/>
</dbReference>
<dbReference type="Gene3D" id="3.90.230.10">
    <property type="entry name" value="Creatinase/methionine aminopeptidase superfamily"/>
    <property type="match status" value="1"/>
</dbReference>
<evidence type="ECO:0000259" key="1">
    <source>
        <dbReference type="Pfam" id="PF00557"/>
    </source>
</evidence>
<dbReference type="InterPro" id="IPR029149">
    <property type="entry name" value="Creatin/AminoP/Spt16_N"/>
</dbReference>
<dbReference type="Pfam" id="PF00557">
    <property type="entry name" value="Peptidase_M24"/>
    <property type="match status" value="1"/>
</dbReference>
<dbReference type="AlphaFoldDB" id="A0A381WF88"/>
<dbReference type="PANTHER" id="PTHR46112:SF2">
    <property type="entry name" value="XAA-PRO AMINOPEPTIDASE P-RELATED"/>
    <property type="match status" value="1"/>
</dbReference>
<dbReference type="SUPFAM" id="SSF53092">
    <property type="entry name" value="Creatinase/prolidase N-terminal domain"/>
    <property type="match status" value="1"/>
</dbReference>
<feature type="domain" description="Creatinase N-terminal" evidence="2">
    <location>
        <begin position="31"/>
        <end position="178"/>
    </location>
</feature>
<dbReference type="InterPro" id="IPR050659">
    <property type="entry name" value="Peptidase_M24B"/>
</dbReference>
<dbReference type="PANTHER" id="PTHR46112">
    <property type="entry name" value="AMINOPEPTIDASE"/>
    <property type="match status" value="1"/>
</dbReference>
<accession>A0A381WF88</accession>
<evidence type="ECO:0000259" key="2">
    <source>
        <dbReference type="Pfam" id="PF01321"/>
    </source>
</evidence>
<dbReference type="Gene3D" id="3.40.350.10">
    <property type="entry name" value="Creatinase/prolidase N-terminal domain"/>
    <property type="match status" value="1"/>
</dbReference>
<protein>
    <recommendedName>
        <fullName evidence="4">Peptidase M24 domain-containing protein</fullName>
    </recommendedName>
</protein>
<sequence>MKAKTNLEARQHGAMEFSTAPVDLNKVREYRLRRLRKKMEEHDVAGLLLFNQINTRYAVDATNMQIWCSHYETRCVFVSLDGPVVLFDYANHPYLAEGIPTIDEYRTIPTFYFFGSGSRSDEFVKEFAAQITDLMSNHGGGNRRLAIDCLSHVGCEALREKGLELVEGEQITETARAIKSKEELVLMKASMDVCEASVHAMHEILEPGITENALWAKLHETNIRLGGEWIETRLLSSGPRTNPWFRECSMREIEKNDLVSFDTDLIGPYGYCSDISRAWVCSGKPTDEQRRLYSIAYEQIQHNISVLSAGMTFREVSEKCWTIPDEFISHRYSTLIHGVGLADEYPNIKHWDQFEACGYDGLIKPGMSLCVESFIGKEGGREGVKLEEQVIITENGVERLSTYPFELDML</sequence>
<dbReference type="InterPro" id="IPR000994">
    <property type="entry name" value="Pept_M24"/>
</dbReference>
<name>A0A381WF88_9ZZZZ</name>
<feature type="domain" description="Peptidase M24" evidence="1">
    <location>
        <begin position="186"/>
        <end position="394"/>
    </location>
</feature>
<dbReference type="InterPro" id="IPR000587">
    <property type="entry name" value="Creatinase_N"/>
</dbReference>
<evidence type="ECO:0000313" key="3">
    <source>
        <dbReference type="EMBL" id="SVA51190.1"/>
    </source>
</evidence>
<proteinExistence type="predicted"/>
<organism evidence="3">
    <name type="scientific">marine metagenome</name>
    <dbReference type="NCBI Taxonomy" id="408172"/>
    <lineage>
        <taxon>unclassified sequences</taxon>
        <taxon>metagenomes</taxon>
        <taxon>ecological metagenomes</taxon>
    </lineage>
</organism>
<reference evidence="3" key="1">
    <citation type="submission" date="2018-05" db="EMBL/GenBank/DDBJ databases">
        <authorList>
            <person name="Lanie J.A."/>
            <person name="Ng W.-L."/>
            <person name="Kazmierczak K.M."/>
            <person name="Andrzejewski T.M."/>
            <person name="Davidsen T.M."/>
            <person name="Wayne K.J."/>
            <person name="Tettelin H."/>
            <person name="Glass J.I."/>
            <person name="Rusch D."/>
            <person name="Podicherti R."/>
            <person name="Tsui H.-C.T."/>
            <person name="Winkler M.E."/>
        </authorList>
    </citation>
    <scope>NUCLEOTIDE SEQUENCE</scope>
</reference>